<gene>
    <name evidence="8" type="ORF">LKD22_01880</name>
</gene>
<organism evidence="8 9">
    <name type="scientific">Agathobaculum butyriciproducens</name>
    <dbReference type="NCBI Taxonomy" id="1628085"/>
    <lineage>
        <taxon>Bacteria</taxon>
        <taxon>Bacillati</taxon>
        <taxon>Bacillota</taxon>
        <taxon>Clostridia</taxon>
        <taxon>Eubacteriales</taxon>
        <taxon>Butyricicoccaceae</taxon>
        <taxon>Agathobaculum</taxon>
    </lineage>
</organism>
<keyword evidence="5 6" id="KW-0411">Iron-sulfur</keyword>
<name>A0AAW4W415_9FIRM</name>
<dbReference type="InterPro" id="IPR051269">
    <property type="entry name" value="Fe-S_cluster_ET"/>
</dbReference>
<reference evidence="8 9" key="1">
    <citation type="submission" date="2021-10" db="EMBL/GenBank/DDBJ databases">
        <title>Anaerobic single-cell dispensing facilitates the cultivation of human gut bacteria.</title>
        <authorList>
            <person name="Afrizal A."/>
        </authorList>
    </citation>
    <scope>NUCLEOTIDE SEQUENCE [LARGE SCALE GENOMIC DNA]</scope>
    <source>
        <strain evidence="8 9">CLA-AA-H270</strain>
    </source>
</reference>
<accession>A0AAW4W415</accession>
<dbReference type="Proteomes" id="UP001298753">
    <property type="component" value="Unassembled WGS sequence"/>
</dbReference>
<dbReference type="PANTHER" id="PTHR36923">
    <property type="entry name" value="FERREDOXIN"/>
    <property type="match status" value="1"/>
</dbReference>
<dbReference type="RefSeq" id="WP_227600054.1">
    <property type="nucleotide sequence ID" value="NZ_JAJEPX010000002.1"/>
</dbReference>
<evidence type="ECO:0000313" key="8">
    <source>
        <dbReference type="EMBL" id="MCC2175890.1"/>
    </source>
</evidence>
<dbReference type="EMBL" id="JAJEPX010000002">
    <property type="protein sequence ID" value="MCC2175890.1"/>
    <property type="molecule type" value="Genomic_DNA"/>
</dbReference>
<dbReference type="PROSITE" id="PS51379">
    <property type="entry name" value="4FE4S_FER_2"/>
    <property type="match status" value="1"/>
</dbReference>
<feature type="domain" description="4Fe-4S ferredoxin-type" evidence="7">
    <location>
        <begin position="1"/>
        <end position="29"/>
    </location>
</feature>
<dbReference type="Pfam" id="PF13370">
    <property type="entry name" value="Fer4_13"/>
    <property type="match status" value="1"/>
</dbReference>
<keyword evidence="3 6" id="KW-0249">Electron transport</keyword>
<dbReference type="InterPro" id="IPR001080">
    <property type="entry name" value="3Fe4S_ferredoxin"/>
</dbReference>
<evidence type="ECO:0000256" key="1">
    <source>
        <dbReference type="ARBA" id="ARBA00022448"/>
    </source>
</evidence>
<keyword evidence="4 6" id="KW-0408">Iron</keyword>
<dbReference type="GO" id="GO:0009055">
    <property type="term" value="F:electron transfer activity"/>
    <property type="evidence" value="ECO:0007669"/>
    <property type="project" value="UniProtKB-UniRule"/>
</dbReference>
<dbReference type="GO" id="GO:0051536">
    <property type="term" value="F:iron-sulfur cluster binding"/>
    <property type="evidence" value="ECO:0007669"/>
    <property type="project" value="UniProtKB-KW"/>
</dbReference>
<dbReference type="SUPFAM" id="SSF54862">
    <property type="entry name" value="4Fe-4S ferredoxins"/>
    <property type="match status" value="1"/>
</dbReference>
<proteinExistence type="predicted"/>
<evidence type="ECO:0000256" key="6">
    <source>
        <dbReference type="RuleBase" id="RU368020"/>
    </source>
</evidence>
<dbReference type="GO" id="GO:0005506">
    <property type="term" value="F:iron ion binding"/>
    <property type="evidence" value="ECO:0007669"/>
    <property type="project" value="UniProtKB-UniRule"/>
</dbReference>
<protein>
    <recommendedName>
        <fullName evidence="6">Ferredoxin</fullName>
    </recommendedName>
</protein>
<keyword evidence="9" id="KW-1185">Reference proteome</keyword>
<evidence type="ECO:0000256" key="5">
    <source>
        <dbReference type="ARBA" id="ARBA00023014"/>
    </source>
</evidence>
<comment type="function">
    <text evidence="6">Ferredoxins are iron-sulfur proteins that transfer electrons in a wide variety of metabolic reactions.</text>
</comment>
<dbReference type="Gene3D" id="3.30.70.20">
    <property type="match status" value="1"/>
</dbReference>
<dbReference type="InterPro" id="IPR017900">
    <property type="entry name" value="4Fe4S_Fe_S_CS"/>
</dbReference>
<dbReference type="AlphaFoldDB" id="A0AAW4W415"/>
<sequence>MHVTIERGGCISCGLCEGTCPSVFRIAEDGLAEVHHQPETAEEQAGAQEAAGGCPVAVIHVS</sequence>
<evidence type="ECO:0000256" key="4">
    <source>
        <dbReference type="ARBA" id="ARBA00023004"/>
    </source>
</evidence>
<evidence type="ECO:0000313" key="9">
    <source>
        <dbReference type="Proteomes" id="UP001298753"/>
    </source>
</evidence>
<dbReference type="GeneID" id="98660750"/>
<keyword evidence="2 6" id="KW-0479">Metal-binding</keyword>
<keyword evidence="1 6" id="KW-0813">Transport</keyword>
<dbReference type="PANTHER" id="PTHR36923:SF3">
    <property type="entry name" value="FERREDOXIN"/>
    <property type="match status" value="1"/>
</dbReference>
<comment type="caution">
    <text evidence="8">The sequence shown here is derived from an EMBL/GenBank/DDBJ whole genome shotgun (WGS) entry which is preliminary data.</text>
</comment>
<evidence type="ECO:0000256" key="3">
    <source>
        <dbReference type="ARBA" id="ARBA00022982"/>
    </source>
</evidence>
<dbReference type="InterPro" id="IPR017896">
    <property type="entry name" value="4Fe4S_Fe-S-bd"/>
</dbReference>
<dbReference type="PROSITE" id="PS00198">
    <property type="entry name" value="4FE4S_FER_1"/>
    <property type="match status" value="1"/>
</dbReference>
<evidence type="ECO:0000256" key="2">
    <source>
        <dbReference type="ARBA" id="ARBA00022723"/>
    </source>
</evidence>
<evidence type="ECO:0000259" key="7">
    <source>
        <dbReference type="PROSITE" id="PS51379"/>
    </source>
</evidence>
<dbReference type="PRINTS" id="PR00352">
    <property type="entry name" value="3FE4SFRDOXIN"/>
</dbReference>